<protein>
    <submittedName>
        <fullName evidence="1">Putative polyhydroxyalkanoic acid system protein</fullName>
    </submittedName>
</protein>
<dbReference type="EMBL" id="SJPS01000005">
    <property type="protein sequence ID" value="TWU24600.1"/>
    <property type="molecule type" value="Genomic_DNA"/>
</dbReference>
<gene>
    <name evidence="1" type="ORF">Pla144_34850</name>
</gene>
<dbReference type="AlphaFoldDB" id="A0A5C6CJ35"/>
<reference evidence="1 2" key="1">
    <citation type="submission" date="2019-02" db="EMBL/GenBank/DDBJ databases">
        <title>Deep-cultivation of Planctomycetes and their phenomic and genomic characterization uncovers novel biology.</title>
        <authorList>
            <person name="Wiegand S."/>
            <person name="Jogler M."/>
            <person name="Boedeker C."/>
            <person name="Pinto D."/>
            <person name="Vollmers J."/>
            <person name="Rivas-Marin E."/>
            <person name="Kohn T."/>
            <person name="Peeters S.H."/>
            <person name="Heuer A."/>
            <person name="Rast P."/>
            <person name="Oberbeckmann S."/>
            <person name="Bunk B."/>
            <person name="Jeske O."/>
            <person name="Meyerdierks A."/>
            <person name="Storesund J.E."/>
            <person name="Kallscheuer N."/>
            <person name="Luecker S."/>
            <person name="Lage O.M."/>
            <person name="Pohl T."/>
            <person name="Merkel B.J."/>
            <person name="Hornburger P."/>
            <person name="Mueller R.-W."/>
            <person name="Bruemmer F."/>
            <person name="Labrenz M."/>
            <person name="Spormann A.M."/>
            <person name="Op Den Camp H."/>
            <person name="Overmann J."/>
            <person name="Amann R."/>
            <person name="Jetten M.S.M."/>
            <person name="Mascher T."/>
            <person name="Medema M.H."/>
            <person name="Devos D.P."/>
            <person name="Kaster A.-K."/>
            <person name="Ovreas L."/>
            <person name="Rohde M."/>
            <person name="Galperin M.Y."/>
            <person name="Jogler C."/>
        </authorList>
    </citation>
    <scope>NUCLEOTIDE SEQUENCE [LARGE SCALE GENOMIC DNA]</scope>
    <source>
        <strain evidence="1 2">Pla144</strain>
    </source>
</reference>
<dbReference type="InterPro" id="IPR013433">
    <property type="entry name" value="PHA_gran_rgn"/>
</dbReference>
<evidence type="ECO:0000313" key="2">
    <source>
        <dbReference type="Proteomes" id="UP000318437"/>
    </source>
</evidence>
<dbReference type="RefSeq" id="WP_197530756.1">
    <property type="nucleotide sequence ID" value="NZ_SJPS01000005.1"/>
</dbReference>
<keyword evidence="2" id="KW-1185">Reference proteome</keyword>
<organism evidence="1 2">
    <name type="scientific">Bythopirellula polymerisocia</name>
    <dbReference type="NCBI Taxonomy" id="2528003"/>
    <lineage>
        <taxon>Bacteria</taxon>
        <taxon>Pseudomonadati</taxon>
        <taxon>Planctomycetota</taxon>
        <taxon>Planctomycetia</taxon>
        <taxon>Pirellulales</taxon>
        <taxon>Lacipirellulaceae</taxon>
        <taxon>Bythopirellula</taxon>
    </lineage>
</organism>
<accession>A0A5C6CJ35</accession>
<name>A0A5C6CJ35_9BACT</name>
<dbReference type="Proteomes" id="UP000318437">
    <property type="component" value="Unassembled WGS sequence"/>
</dbReference>
<evidence type="ECO:0000313" key="1">
    <source>
        <dbReference type="EMBL" id="TWU24600.1"/>
    </source>
</evidence>
<proteinExistence type="predicted"/>
<dbReference type="Pfam" id="PF09650">
    <property type="entry name" value="PHA_gran_rgn"/>
    <property type="match status" value="1"/>
</dbReference>
<comment type="caution">
    <text evidence="1">The sequence shown here is derived from an EMBL/GenBank/DDBJ whole genome shotgun (WGS) entry which is preliminary data.</text>
</comment>
<sequence>MPKLHLEIPHTLPQNEAQDRLERFAESLHGRFGDQAKDVTQSWTDNVLSFGFKTFGMRIDGKIGVEPDKLVVSGDLPIAAMMFKGKIESEIQQQLERLVRV</sequence>